<comment type="caution">
    <text evidence="1">The sequence shown here is derived from an EMBL/GenBank/DDBJ whole genome shotgun (WGS) entry which is preliminary data.</text>
</comment>
<organism evidence="1 2">
    <name type="scientific">Pleuronectes platessa</name>
    <name type="common">European plaice</name>
    <dbReference type="NCBI Taxonomy" id="8262"/>
    <lineage>
        <taxon>Eukaryota</taxon>
        <taxon>Metazoa</taxon>
        <taxon>Chordata</taxon>
        <taxon>Craniata</taxon>
        <taxon>Vertebrata</taxon>
        <taxon>Euteleostomi</taxon>
        <taxon>Actinopterygii</taxon>
        <taxon>Neopterygii</taxon>
        <taxon>Teleostei</taxon>
        <taxon>Neoteleostei</taxon>
        <taxon>Acanthomorphata</taxon>
        <taxon>Carangaria</taxon>
        <taxon>Pleuronectiformes</taxon>
        <taxon>Pleuronectoidei</taxon>
        <taxon>Pleuronectidae</taxon>
        <taxon>Pleuronectes</taxon>
    </lineage>
</organism>
<sequence length="173" mass="19182">MVSDSRTQSGSWFHSRGAWELKTDTSSAFQLLPPLPLPLLLYLTKRRHRQTSSQNICTTTHNNHTKFTGKRRQLFITLSFLAHPTVTGIAPMEGGRAVDGDAPSVQTQEPARQCVEASQYNVWKLPSTTCGSFPVQCVEASQYNCVEASQYNVWKLPSTTCGSFPVQCVEASQ</sequence>
<dbReference type="EMBL" id="CADEAL010001278">
    <property type="protein sequence ID" value="CAB1430861.1"/>
    <property type="molecule type" value="Genomic_DNA"/>
</dbReference>
<proteinExistence type="predicted"/>
<dbReference type="AlphaFoldDB" id="A0A9N7YMM2"/>
<evidence type="ECO:0000313" key="1">
    <source>
        <dbReference type="EMBL" id="CAB1430861.1"/>
    </source>
</evidence>
<name>A0A9N7YMM2_PLEPL</name>
<accession>A0A9N7YMM2</accession>
<keyword evidence="2" id="KW-1185">Reference proteome</keyword>
<reference evidence="1" key="1">
    <citation type="submission" date="2020-03" db="EMBL/GenBank/DDBJ databases">
        <authorList>
            <person name="Weist P."/>
        </authorList>
    </citation>
    <scope>NUCLEOTIDE SEQUENCE</scope>
</reference>
<evidence type="ECO:0000313" key="2">
    <source>
        <dbReference type="Proteomes" id="UP001153269"/>
    </source>
</evidence>
<gene>
    <name evidence="1" type="ORF">PLEPLA_LOCUS18857</name>
</gene>
<dbReference type="Proteomes" id="UP001153269">
    <property type="component" value="Unassembled WGS sequence"/>
</dbReference>
<protein>
    <submittedName>
        <fullName evidence="1">Uncharacterized protein</fullName>
    </submittedName>
</protein>